<organism evidence="1 2">
    <name type="scientific">Meishania litoralis</name>
    <dbReference type="NCBI Taxonomy" id="3434685"/>
    <lineage>
        <taxon>Bacteria</taxon>
        <taxon>Pseudomonadati</taxon>
        <taxon>Bacteroidota</taxon>
        <taxon>Flavobacteriia</taxon>
        <taxon>Flavobacteriales</taxon>
        <taxon>Flavobacteriaceae</taxon>
        <taxon>Meishania</taxon>
    </lineage>
</organism>
<evidence type="ECO:0000313" key="2">
    <source>
        <dbReference type="Proteomes" id="UP001595191"/>
    </source>
</evidence>
<dbReference type="EMBL" id="JBHFPV010000001">
    <property type="protein sequence ID" value="MFH6602560.1"/>
    <property type="molecule type" value="Genomic_DNA"/>
</dbReference>
<keyword evidence="2" id="KW-1185">Reference proteome</keyword>
<comment type="caution">
    <text evidence="1">The sequence shown here is derived from an EMBL/GenBank/DDBJ whole genome shotgun (WGS) entry which is preliminary data.</text>
</comment>
<dbReference type="Proteomes" id="UP001595191">
    <property type="component" value="Unassembled WGS sequence"/>
</dbReference>
<accession>A0ACC7LHT5</accession>
<sequence>MCHNHENLRSNNRDLQEVERQMDRRNFLTKTSMGLGAIALGSLLNADKAFASVKNGVLDTASADALLKSYNKNRLGLPHHAPKAKRIVYLFQSGGPSQLEMWDYKPKLKNMFGQDLPDSVRQGQRLTGMSAEQTSFPMAPSLFDFKQYGETGTWASDLLPYTSEVVDDLCFIKSMQTDQINHDPAITFMQTGNQLPGRPSIGAWLSYGLGSDNENLPTFITLITKNMGGQPLYSRLWGNGFLPTEHQGVQFRSGKDPVLYLSDPENYDGNDRRQMLDYLGKLNEVQHDTYGDPEIQARMAQYEMAFRMQTSVPEVTDMSDEPDYIFDMYGEDSRDPGTYAANCLMARKLLEKDVKFVQLYHQGWDQHSYCPGGVKAQCKRTDQANAALIKDLKQRGMLEDTLVVWGGEFGRTVYSQGQLTPENYGRDHHPKAFTMWMAGAGVKAGHTHGETDDFSYNVVKDPVHVHDFHATLMHLFGIDHERLTFKHQGRRYRLTDVHGHVVNDILS</sequence>
<proteinExistence type="predicted"/>
<name>A0ACC7LHT5_9FLAO</name>
<protein>
    <submittedName>
        <fullName evidence="1">DUF1501 domain-containing protein</fullName>
    </submittedName>
</protein>
<evidence type="ECO:0000313" key="1">
    <source>
        <dbReference type="EMBL" id="MFH6602560.1"/>
    </source>
</evidence>
<reference evidence="1" key="1">
    <citation type="submission" date="2024-09" db="EMBL/GenBank/DDBJ databases">
        <authorList>
            <person name="Liu J."/>
        </authorList>
    </citation>
    <scope>NUCLEOTIDE SEQUENCE</scope>
    <source>
        <strain evidence="1">NBU2967</strain>
    </source>
</reference>
<gene>
    <name evidence="1" type="ORF">ACEZ3G_03660</name>
</gene>